<dbReference type="EMBL" id="CP001808">
    <property type="protein sequence ID" value="ACY49747.1"/>
    <property type="molecule type" value="Genomic_DNA"/>
</dbReference>
<dbReference type="CDD" id="cd00090">
    <property type="entry name" value="HTH_ARSR"/>
    <property type="match status" value="1"/>
</dbReference>
<dbReference type="PROSITE" id="PS52050">
    <property type="entry name" value="WYL"/>
    <property type="match status" value="1"/>
</dbReference>
<dbReference type="InterPro" id="IPR036388">
    <property type="entry name" value="WH-like_DNA-bd_sf"/>
</dbReference>
<dbReference type="HOGENOM" id="CLU_844354_0_0_10"/>
<dbReference type="Proteomes" id="UP000002221">
    <property type="component" value="Plasmid pRMAR01"/>
</dbReference>
<feature type="domain" description="WYL" evidence="1">
    <location>
        <begin position="141"/>
        <end position="209"/>
    </location>
</feature>
<dbReference type="PANTHER" id="PTHR34580:SF1">
    <property type="entry name" value="PROTEIN PAFC"/>
    <property type="match status" value="1"/>
</dbReference>
<dbReference type="InterPro" id="IPR051534">
    <property type="entry name" value="CBASS_pafABC_assoc_protein"/>
</dbReference>
<dbReference type="GO" id="GO:0006355">
    <property type="term" value="P:regulation of DNA-templated transcription"/>
    <property type="evidence" value="ECO:0007669"/>
    <property type="project" value="UniProtKB-ARBA"/>
</dbReference>
<gene>
    <name evidence="3" type="ordered locus">Rmar_2885</name>
</gene>
<reference evidence="3 4" key="1">
    <citation type="journal article" date="2009" name="Stand. Genomic Sci.">
        <title>Complete genome sequence of Rhodothermus marinus type strain (R-10).</title>
        <authorList>
            <person name="Nolan M."/>
            <person name="Tindall B.J."/>
            <person name="Pomrenke H."/>
            <person name="Lapidus A."/>
            <person name="Copeland A."/>
            <person name="Glavina Del Rio T."/>
            <person name="Lucas S."/>
            <person name="Chen F."/>
            <person name="Tice H."/>
            <person name="Cheng J.F."/>
            <person name="Saunders E."/>
            <person name="Han C."/>
            <person name="Bruce D."/>
            <person name="Goodwin L."/>
            <person name="Chain P."/>
            <person name="Pitluck S."/>
            <person name="Ovchinikova G."/>
            <person name="Pati A."/>
            <person name="Ivanova N."/>
            <person name="Mavromatis K."/>
            <person name="Chen A."/>
            <person name="Palaniappan K."/>
            <person name="Land M."/>
            <person name="Hauser L."/>
            <person name="Chang Y.J."/>
            <person name="Jeffries C.D."/>
            <person name="Brettin T."/>
            <person name="Goker M."/>
            <person name="Bristow J."/>
            <person name="Eisen J.A."/>
            <person name="Markowitz V."/>
            <person name="Hugenholtz P."/>
            <person name="Kyrpides N.C."/>
            <person name="Klenk H.P."/>
            <person name="Detter J.C."/>
        </authorList>
    </citation>
    <scope>NUCLEOTIDE SEQUENCE [LARGE SCALE GENOMIC DNA]</scope>
    <source>
        <strain evidence="4">ATCC 43812 / DSM 4252 / R-10</strain>
        <plasmid evidence="3">pRMAR01</plasmid>
    </source>
</reference>
<dbReference type="InterPro" id="IPR011991">
    <property type="entry name" value="ArsR-like_HTH"/>
</dbReference>
<dbReference type="Pfam" id="PF13280">
    <property type="entry name" value="WYL"/>
    <property type="match status" value="1"/>
</dbReference>
<name>D0MKT3_RHOM4</name>
<evidence type="ECO:0000259" key="1">
    <source>
        <dbReference type="Pfam" id="PF13280"/>
    </source>
</evidence>
<protein>
    <submittedName>
        <fullName evidence="3">Transcriptional regulator protein-like protein</fullName>
    </submittedName>
</protein>
<dbReference type="InterPro" id="IPR057727">
    <property type="entry name" value="WCX_dom"/>
</dbReference>
<dbReference type="Gene3D" id="1.10.10.10">
    <property type="entry name" value="Winged helix-like DNA-binding domain superfamily/Winged helix DNA-binding domain"/>
    <property type="match status" value="1"/>
</dbReference>
<geneLocation type="plasmid" evidence="3 4">
    <name>pRMAR01</name>
</geneLocation>
<dbReference type="eggNOG" id="COG2378">
    <property type="taxonomic scope" value="Bacteria"/>
</dbReference>
<dbReference type="InterPro" id="IPR026881">
    <property type="entry name" value="WYL_dom"/>
</dbReference>
<accession>D0MKT3</accession>
<dbReference type="InterPro" id="IPR036390">
    <property type="entry name" value="WH_DNA-bd_sf"/>
</dbReference>
<dbReference type="PANTHER" id="PTHR34580">
    <property type="match status" value="1"/>
</dbReference>
<dbReference type="AlphaFoldDB" id="D0MKT3"/>
<evidence type="ECO:0000259" key="2">
    <source>
        <dbReference type="Pfam" id="PF25583"/>
    </source>
</evidence>
<dbReference type="SUPFAM" id="SSF46785">
    <property type="entry name" value="Winged helix' DNA-binding domain"/>
    <property type="match status" value="1"/>
</dbReference>
<sequence length="329" mass="37434">MSLRARLLELLQESPRTQKELADLLKCDVRHVRRLAGRLEAEGLLRRSRQGRHVYYELALLASETTDVQLALTEREVLALGVAGAAAASLLDGLPLGQNLRELLQRLGTQLRSVYFAVQPEHLKPRFYFQAIARTRIDPLVFEAVLEALLHNCVLEIDYEHPHHGLDRGRRVNPLCLAFVGNAVQLTAWCHRRRRPTNFAMARIRAARVCAYETFTRPDFDPEVYYTTDALGAVADEHYYTYRLWVSARVAHCFREREYFPGQVIEEERPDGTLVVSYEGPGLEVMRAFVMSWGRDVQALEPPELVARIREELAAMQASYSASATSLSD</sequence>
<dbReference type="RefSeq" id="WP_012845357.1">
    <property type="nucleotide sequence ID" value="NC_013502.1"/>
</dbReference>
<dbReference type="OrthoDB" id="1493776at2"/>
<keyword evidence="3" id="KW-0614">Plasmid</keyword>
<organism evidence="3 4">
    <name type="scientific">Rhodothermus marinus (strain ATCC 43812 / DSM 4252 / R-10)</name>
    <name type="common">Rhodothermus obamensis</name>
    <dbReference type="NCBI Taxonomy" id="518766"/>
    <lineage>
        <taxon>Bacteria</taxon>
        <taxon>Pseudomonadati</taxon>
        <taxon>Rhodothermota</taxon>
        <taxon>Rhodothermia</taxon>
        <taxon>Rhodothermales</taxon>
        <taxon>Rhodothermaceae</taxon>
        <taxon>Rhodothermus</taxon>
    </lineage>
</organism>
<evidence type="ECO:0000313" key="3">
    <source>
        <dbReference type="EMBL" id="ACY49747.1"/>
    </source>
</evidence>
<feature type="domain" description="WCX" evidence="2">
    <location>
        <begin position="240"/>
        <end position="316"/>
    </location>
</feature>
<evidence type="ECO:0000313" key="4">
    <source>
        <dbReference type="Proteomes" id="UP000002221"/>
    </source>
</evidence>
<dbReference type="KEGG" id="rmr:Rmar_2885"/>
<proteinExistence type="predicted"/>
<keyword evidence="4" id="KW-1185">Reference proteome</keyword>
<dbReference type="Pfam" id="PF25583">
    <property type="entry name" value="WCX"/>
    <property type="match status" value="1"/>
</dbReference>